<dbReference type="EMBL" id="WOGT01000001">
    <property type="protein sequence ID" value="MUN54192.1"/>
    <property type="molecule type" value="Genomic_DNA"/>
</dbReference>
<dbReference type="InterPro" id="IPR027417">
    <property type="entry name" value="P-loop_NTPase"/>
</dbReference>
<keyword evidence="3" id="KW-0547">Nucleotide-binding</keyword>
<evidence type="ECO:0000256" key="1">
    <source>
        <dbReference type="ARBA" id="ARBA00005417"/>
    </source>
</evidence>
<keyword evidence="4 6" id="KW-0067">ATP-binding</keyword>
<dbReference type="PANTHER" id="PTHR43553:SF24">
    <property type="entry name" value="ENERGY-COUPLING FACTOR TRANSPORTER ATP-BINDING PROTEIN ECFA1"/>
    <property type="match status" value="1"/>
</dbReference>
<comment type="caution">
    <text evidence="6">The sequence shown here is derived from an EMBL/GenBank/DDBJ whole genome shotgun (WGS) entry which is preliminary data.</text>
</comment>
<keyword evidence="2" id="KW-0813">Transport</keyword>
<dbReference type="InterPro" id="IPR050095">
    <property type="entry name" value="ECF_ABC_transporter_ATP-bd"/>
</dbReference>
<dbReference type="InterPro" id="IPR017871">
    <property type="entry name" value="ABC_transporter-like_CS"/>
</dbReference>
<dbReference type="PANTHER" id="PTHR43553">
    <property type="entry name" value="HEAVY METAL TRANSPORTER"/>
    <property type="match status" value="1"/>
</dbReference>
<evidence type="ECO:0000256" key="4">
    <source>
        <dbReference type="ARBA" id="ARBA00022840"/>
    </source>
</evidence>
<evidence type="ECO:0000256" key="2">
    <source>
        <dbReference type="ARBA" id="ARBA00022448"/>
    </source>
</evidence>
<dbReference type="Gene3D" id="3.40.50.300">
    <property type="entry name" value="P-loop containing nucleotide triphosphate hydrolases"/>
    <property type="match status" value="1"/>
</dbReference>
<evidence type="ECO:0000256" key="3">
    <source>
        <dbReference type="ARBA" id="ARBA00022741"/>
    </source>
</evidence>
<gene>
    <name evidence="6" type="ORF">GMA10_02990</name>
</gene>
<dbReference type="GO" id="GO:0042626">
    <property type="term" value="F:ATPase-coupled transmembrane transporter activity"/>
    <property type="evidence" value="ECO:0007669"/>
    <property type="project" value="TreeGrafter"/>
</dbReference>
<dbReference type="AlphaFoldDB" id="A0A7K1LGX9"/>
<feature type="domain" description="ABC transporter" evidence="5">
    <location>
        <begin position="3"/>
        <end position="230"/>
    </location>
</feature>
<keyword evidence="7" id="KW-1185">Reference proteome</keyword>
<dbReference type="CDD" id="cd03225">
    <property type="entry name" value="ABC_cobalt_CbiO_domain1"/>
    <property type="match status" value="1"/>
</dbReference>
<reference evidence="6 7" key="1">
    <citation type="submission" date="2019-12" db="EMBL/GenBank/DDBJ databases">
        <authorList>
            <person name="Li J."/>
            <person name="Shi Y."/>
            <person name="Xu G."/>
            <person name="Xiao D."/>
            <person name="Ran X."/>
        </authorList>
    </citation>
    <scope>NUCLEOTIDE SEQUENCE [LARGE SCALE GENOMIC DNA]</scope>
    <source>
        <strain evidence="6 7">JCM 15915</strain>
    </source>
</reference>
<dbReference type="PROSITE" id="PS00211">
    <property type="entry name" value="ABC_TRANSPORTER_1"/>
    <property type="match status" value="1"/>
</dbReference>
<dbReference type="Proteomes" id="UP000462152">
    <property type="component" value="Unassembled WGS sequence"/>
</dbReference>
<evidence type="ECO:0000313" key="7">
    <source>
        <dbReference type="Proteomes" id="UP000462152"/>
    </source>
</evidence>
<name>A0A7K1LGX9_9MICC</name>
<dbReference type="GO" id="GO:0005524">
    <property type="term" value="F:ATP binding"/>
    <property type="evidence" value="ECO:0007669"/>
    <property type="project" value="UniProtKB-KW"/>
</dbReference>
<comment type="similarity">
    <text evidence="1">Belongs to the ABC transporter superfamily.</text>
</comment>
<protein>
    <submittedName>
        <fullName evidence="6">ATP-binding cassette domain-containing protein</fullName>
    </submittedName>
</protein>
<evidence type="ECO:0000259" key="5">
    <source>
        <dbReference type="PROSITE" id="PS50893"/>
    </source>
</evidence>
<dbReference type="GO" id="GO:0016887">
    <property type="term" value="F:ATP hydrolysis activity"/>
    <property type="evidence" value="ECO:0007669"/>
    <property type="project" value="InterPro"/>
</dbReference>
<proteinExistence type="inferred from homology"/>
<sequence>MSITIDNLTVEVDGPEGRTLLLDSVTADLDAPRIAIIGENGSGKSTLTKAIAGLVQPTAGKVAVNGIDTVGQAKRLRRAVGFVFANPGAQTIMPTVREDIALTLRGRKLSREEISARVEEAIREHELEDLADRPCHALSSGQMQRLALCSVLVGEPDLVIADEPTSLLDARHRRIIARRLLEPAAPQVLLVTHDLDLARHCDQAVLIADGSLAEQGDPAHVIDCYERILA</sequence>
<accession>A0A7K1LGX9</accession>
<dbReference type="SUPFAM" id="SSF52540">
    <property type="entry name" value="P-loop containing nucleoside triphosphate hydrolases"/>
    <property type="match status" value="1"/>
</dbReference>
<dbReference type="RefSeq" id="WP_129314268.1">
    <property type="nucleotide sequence ID" value="NZ_NOIQ01000001.1"/>
</dbReference>
<evidence type="ECO:0000313" key="6">
    <source>
        <dbReference type="EMBL" id="MUN54192.1"/>
    </source>
</evidence>
<organism evidence="6 7">
    <name type="scientific">Rothia koreensis</name>
    <dbReference type="NCBI Taxonomy" id="592378"/>
    <lineage>
        <taxon>Bacteria</taxon>
        <taxon>Bacillati</taxon>
        <taxon>Actinomycetota</taxon>
        <taxon>Actinomycetes</taxon>
        <taxon>Micrococcales</taxon>
        <taxon>Micrococcaceae</taxon>
        <taxon>Rothia</taxon>
    </lineage>
</organism>
<dbReference type="InterPro" id="IPR015856">
    <property type="entry name" value="ABC_transpr_CbiO/EcfA_su"/>
</dbReference>
<dbReference type="PROSITE" id="PS50893">
    <property type="entry name" value="ABC_TRANSPORTER_2"/>
    <property type="match status" value="1"/>
</dbReference>
<dbReference type="SMART" id="SM00382">
    <property type="entry name" value="AAA"/>
    <property type="match status" value="1"/>
</dbReference>
<dbReference type="GO" id="GO:0043190">
    <property type="term" value="C:ATP-binding cassette (ABC) transporter complex"/>
    <property type="evidence" value="ECO:0007669"/>
    <property type="project" value="TreeGrafter"/>
</dbReference>
<dbReference type="OrthoDB" id="9806471at2"/>
<dbReference type="InterPro" id="IPR003593">
    <property type="entry name" value="AAA+_ATPase"/>
</dbReference>
<dbReference type="Pfam" id="PF00005">
    <property type="entry name" value="ABC_tran"/>
    <property type="match status" value="1"/>
</dbReference>
<dbReference type="InterPro" id="IPR003439">
    <property type="entry name" value="ABC_transporter-like_ATP-bd"/>
</dbReference>